<sequence length="293" mass="29877">MTDRPARRGWAGVRAAAGAAILAVVVWRLGAGPFVAATRAVDGPALAAALGIGALTTLCCAWRWRAIAASLGVTLPLGGAVAAYYRSQFLNATLPGGVIGDVHRAVRHGREIGDVRLGVRAVIIERLAAQPVHLGVAVVVLCAFPSPLRPYMPAVVLAVAAVGLVTFLVTRRRTGSSRLDRRAWAGVTAATVVVLLGHLATFLVAARAVGATAPLTRLIPLTLLALLAMALPLNLAGWGPREGVAAWAFGAAGLTAAQGVAVAVTYGVLALVACLPGAVVLVAWSARWGGTRG</sequence>
<dbReference type="Proteomes" id="UP001500655">
    <property type="component" value="Unassembled WGS sequence"/>
</dbReference>
<evidence type="ECO:0000256" key="3">
    <source>
        <dbReference type="ARBA" id="ARBA00022692"/>
    </source>
</evidence>
<feature type="transmembrane region" description="Helical" evidence="6">
    <location>
        <begin position="218"/>
        <end position="237"/>
    </location>
</feature>
<dbReference type="PANTHER" id="PTHR40277">
    <property type="entry name" value="BLL5419 PROTEIN"/>
    <property type="match status" value="1"/>
</dbReference>
<dbReference type="InterPro" id="IPR022791">
    <property type="entry name" value="L-PG_synthase/AglD"/>
</dbReference>
<reference evidence="8" key="1">
    <citation type="journal article" date="2019" name="Int. J. Syst. Evol. Microbiol.">
        <title>The Global Catalogue of Microorganisms (GCM) 10K type strain sequencing project: providing services to taxonomists for standard genome sequencing and annotation.</title>
        <authorList>
            <consortium name="The Broad Institute Genomics Platform"/>
            <consortium name="The Broad Institute Genome Sequencing Center for Infectious Disease"/>
            <person name="Wu L."/>
            <person name="Ma J."/>
        </authorList>
    </citation>
    <scope>NUCLEOTIDE SEQUENCE [LARGE SCALE GENOMIC DNA]</scope>
    <source>
        <strain evidence="8">JCM 13249</strain>
    </source>
</reference>
<name>A0ABP4VT29_9ACTN</name>
<feature type="transmembrane region" description="Helical" evidence="6">
    <location>
        <begin position="43"/>
        <end position="62"/>
    </location>
</feature>
<organism evidence="7 8">
    <name type="scientific">Luedemannella helvata</name>
    <dbReference type="NCBI Taxonomy" id="349315"/>
    <lineage>
        <taxon>Bacteria</taxon>
        <taxon>Bacillati</taxon>
        <taxon>Actinomycetota</taxon>
        <taxon>Actinomycetes</taxon>
        <taxon>Micromonosporales</taxon>
        <taxon>Micromonosporaceae</taxon>
        <taxon>Luedemannella</taxon>
    </lineage>
</organism>
<keyword evidence="3 6" id="KW-0812">Transmembrane</keyword>
<gene>
    <name evidence="7" type="ORF">GCM10009681_04530</name>
</gene>
<keyword evidence="8" id="KW-1185">Reference proteome</keyword>
<keyword evidence="4 6" id="KW-1133">Transmembrane helix</keyword>
<dbReference type="RefSeq" id="WP_344076209.1">
    <property type="nucleotide sequence ID" value="NZ_BAAALS010000002.1"/>
</dbReference>
<evidence type="ECO:0000256" key="2">
    <source>
        <dbReference type="ARBA" id="ARBA00022475"/>
    </source>
</evidence>
<feature type="transmembrane region" description="Helical" evidence="6">
    <location>
        <begin position="268"/>
        <end position="286"/>
    </location>
</feature>
<comment type="subcellular location">
    <subcellularLocation>
        <location evidence="1">Cell membrane</location>
        <topology evidence="1">Multi-pass membrane protein</topology>
    </subcellularLocation>
</comment>
<feature type="transmembrane region" description="Helical" evidence="6">
    <location>
        <begin position="12"/>
        <end position="31"/>
    </location>
</feature>
<dbReference type="EMBL" id="BAAALS010000002">
    <property type="protein sequence ID" value="GAA1737043.1"/>
    <property type="molecule type" value="Genomic_DNA"/>
</dbReference>
<comment type="caution">
    <text evidence="7">The sequence shown here is derived from an EMBL/GenBank/DDBJ whole genome shotgun (WGS) entry which is preliminary data.</text>
</comment>
<evidence type="ECO:0000313" key="7">
    <source>
        <dbReference type="EMBL" id="GAA1737043.1"/>
    </source>
</evidence>
<feature type="transmembrane region" description="Helical" evidence="6">
    <location>
        <begin position="67"/>
        <end position="85"/>
    </location>
</feature>
<feature type="transmembrane region" description="Helical" evidence="6">
    <location>
        <begin position="151"/>
        <end position="171"/>
    </location>
</feature>
<evidence type="ECO:0000256" key="1">
    <source>
        <dbReference type="ARBA" id="ARBA00004651"/>
    </source>
</evidence>
<proteinExistence type="predicted"/>
<accession>A0ABP4VT29</accession>
<evidence type="ECO:0000313" key="8">
    <source>
        <dbReference type="Proteomes" id="UP001500655"/>
    </source>
</evidence>
<evidence type="ECO:0000256" key="6">
    <source>
        <dbReference type="SAM" id="Phobius"/>
    </source>
</evidence>
<evidence type="ECO:0008006" key="9">
    <source>
        <dbReference type="Google" id="ProtNLM"/>
    </source>
</evidence>
<feature type="transmembrane region" description="Helical" evidence="6">
    <location>
        <begin position="183"/>
        <end position="206"/>
    </location>
</feature>
<feature type="transmembrane region" description="Helical" evidence="6">
    <location>
        <begin position="244"/>
        <end position="262"/>
    </location>
</feature>
<evidence type="ECO:0000256" key="4">
    <source>
        <dbReference type="ARBA" id="ARBA00022989"/>
    </source>
</evidence>
<protein>
    <recommendedName>
        <fullName evidence="9">Flippase-like domain-containing protein</fullName>
    </recommendedName>
</protein>
<dbReference type="PANTHER" id="PTHR40277:SF1">
    <property type="entry name" value="BLL5419 PROTEIN"/>
    <property type="match status" value="1"/>
</dbReference>
<dbReference type="Pfam" id="PF03706">
    <property type="entry name" value="LPG_synthase_TM"/>
    <property type="match status" value="1"/>
</dbReference>
<evidence type="ECO:0000256" key="5">
    <source>
        <dbReference type="ARBA" id="ARBA00023136"/>
    </source>
</evidence>
<keyword evidence="5 6" id="KW-0472">Membrane</keyword>
<keyword evidence="2" id="KW-1003">Cell membrane</keyword>